<accession>A0A1V4T165</accession>
<feature type="transmembrane region" description="Helical" evidence="9">
    <location>
        <begin position="195"/>
        <end position="214"/>
    </location>
</feature>
<evidence type="ECO:0000256" key="7">
    <source>
        <dbReference type="ARBA" id="ARBA00023136"/>
    </source>
</evidence>
<dbReference type="RefSeq" id="WP_080021510.1">
    <property type="nucleotide sequence ID" value="NZ_LTAY01000006.1"/>
</dbReference>
<dbReference type="InterPro" id="IPR045018">
    <property type="entry name" value="Azg-like"/>
</dbReference>
<organism evidence="10 11">
    <name type="scientific">Clostridium thermobutyricum DSM 4928</name>
    <dbReference type="NCBI Taxonomy" id="1121339"/>
    <lineage>
        <taxon>Bacteria</taxon>
        <taxon>Bacillati</taxon>
        <taxon>Bacillota</taxon>
        <taxon>Clostridia</taxon>
        <taxon>Eubacteriales</taxon>
        <taxon>Clostridiaceae</taxon>
        <taxon>Clostridium</taxon>
    </lineage>
</organism>
<evidence type="ECO:0000256" key="5">
    <source>
        <dbReference type="ARBA" id="ARBA00022692"/>
    </source>
</evidence>
<evidence type="ECO:0000313" key="10">
    <source>
        <dbReference type="EMBL" id="OPX51289.1"/>
    </source>
</evidence>
<feature type="transmembrane region" description="Helical" evidence="9">
    <location>
        <begin position="52"/>
        <end position="78"/>
    </location>
</feature>
<name>A0A1V4T165_9CLOT</name>
<evidence type="ECO:0000256" key="4">
    <source>
        <dbReference type="ARBA" id="ARBA00022475"/>
    </source>
</evidence>
<feature type="transmembrane region" description="Helical" evidence="9">
    <location>
        <begin position="136"/>
        <end position="158"/>
    </location>
</feature>
<keyword evidence="4 8" id="KW-1003">Cell membrane</keyword>
<feature type="transmembrane region" description="Helical" evidence="9">
    <location>
        <begin position="170"/>
        <end position="188"/>
    </location>
</feature>
<proteinExistence type="inferred from homology"/>
<dbReference type="Pfam" id="PF00860">
    <property type="entry name" value="Xan_ur_permease"/>
    <property type="match status" value="1"/>
</dbReference>
<dbReference type="AlphaFoldDB" id="A0A1V4T165"/>
<evidence type="ECO:0000256" key="8">
    <source>
        <dbReference type="PIRNR" id="PIRNR005353"/>
    </source>
</evidence>
<dbReference type="EMBL" id="LTAY01000006">
    <property type="protein sequence ID" value="OPX51289.1"/>
    <property type="molecule type" value="Genomic_DNA"/>
</dbReference>
<evidence type="ECO:0000256" key="9">
    <source>
        <dbReference type="SAM" id="Phobius"/>
    </source>
</evidence>
<feature type="transmembrane region" description="Helical" evidence="9">
    <location>
        <begin position="341"/>
        <end position="373"/>
    </location>
</feature>
<evidence type="ECO:0000256" key="3">
    <source>
        <dbReference type="ARBA" id="ARBA00022448"/>
    </source>
</evidence>
<feature type="transmembrane region" description="Helical" evidence="9">
    <location>
        <begin position="98"/>
        <end position="116"/>
    </location>
</feature>
<evidence type="ECO:0000256" key="2">
    <source>
        <dbReference type="ARBA" id="ARBA00005697"/>
    </source>
</evidence>
<dbReference type="InterPro" id="IPR006043">
    <property type="entry name" value="NCS2"/>
</dbReference>
<evidence type="ECO:0000313" key="11">
    <source>
        <dbReference type="Proteomes" id="UP000191448"/>
    </source>
</evidence>
<feature type="transmembrane region" description="Helical" evidence="9">
    <location>
        <begin position="22"/>
        <end position="40"/>
    </location>
</feature>
<comment type="subcellular location">
    <subcellularLocation>
        <location evidence="1 8">Cell membrane</location>
        <topology evidence="1 8">Multi-pass membrane protein</topology>
    </subcellularLocation>
</comment>
<reference evidence="10 11" key="1">
    <citation type="submission" date="2016-02" db="EMBL/GenBank/DDBJ databases">
        <title>Genome sequence of Clostridium thermobutyricum DSM 4928.</title>
        <authorList>
            <person name="Poehlein A."/>
            <person name="Daniel R."/>
        </authorList>
    </citation>
    <scope>NUCLEOTIDE SEQUENCE [LARGE SCALE GENOMIC DNA]</scope>
    <source>
        <strain evidence="10 11">DSM 4928</strain>
    </source>
</reference>
<comment type="caution">
    <text evidence="10">The sequence shown here is derived from an EMBL/GenBank/DDBJ whole genome shotgun (WGS) entry which is preliminary data.</text>
</comment>
<feature type="transmembrane region" description="Helical" evidence="9">
    <location>
        <begin position="408"/>
        <end position="426"/>
    </location>
</feature>
<feature type="transmembrane region" description="Helical" evidence="9">
    <location>
        <begin position="299"/>
        <end position="321"/>
    </location>
</feature>
<keyword evidence="7 8" id="KW-0472">Membrane</keyword>
<dbReference type="PANTHER" id="PTHR43337:SF1">
    <property type="entry name" value="XANTHINE_URACIL PERMEASE C887.17-RELATED"/>
    <property type="match status" value="1"/>
</dbReference>
<feature type="transmembrane region" description="Helical" evidence="9">
    <location>
        <begin position="435"/>
        <end position="452"/>
    </location>
</feature>
<keyword evidence="6 8" id="KW-1133">Transmembrane helix</keyword>
<keyword evidence="5 8" id="KW-0812">Transmembrane</keyword>
<dbReference type="GO" id="GO:0005345">
    <property type="term" value="F:purine nucleobase transmembrane transporter activity"/>
    <property type="evidence" value="ECO:0007669"/>
    <property type="project" value="TreeGrafter"/>
</dbReference>
<sequence length="453" mass="48223">MNNKKSFFEILDNKNVDFRKEIIAGITTFLTMAYIIAVNPNILGDTGMDKGALVTATCLAAGFATILMGAFANLPFALASGMGLNAFFAYTVVLKDQIPWQVALTAVFLEGIIFILMSAFKMREAVVKAIPMNMKFAVTAGIGLFIAFIGLTGGGLVVKNDSTLVSIGDFTSPTVLVALLGILIIAVLDKRNVKGAILIGIVASTVAAWIYAMFNPEYAASLGIYLPEGIIKFESIAPIAGQLRLDYLLNPQAIWPIITIVFTFLFVDFFDTIGTLVGVSSRAGMLDEEGNVPNAGKALMVDAIGTTAGALMGVSTVTTFVESSTGVAAGGRTGWTSITTGLLFLAAMFFSPIFVAIPACATAPALIYVGFLMLGAAKNIDFDEITEGFPAFLTIAGMPLMYSIGDGLTIGVLAYVFINIFYNIFFAKKEEKKKISGVMIVLAIIFIIKLFFL</sequence>
<dbReference type="PIRSF" id="PIRSF005353">
    <property type="entry name" value="PbuG"/>
    <property type="match status" value="1"/>
</dbReference>
<keyword evidence="3 8" id="KW-0813">Transport</keyword>
<dbReference type="OrthoDB" id="9808458at2"/>
<dbReference type="PANTHER" id="PTHR43337">
    <property type="entry name" value="XANTHINE/URACIL PERMEASE C887.17-RELATED"/>
    <property type="match status" value="1"/>
</dbReference>
<protein>
    <submittedName>
        <fullName evidence="10">Guanine/hypoxanthine permease PbuG</fullName>
    </submittedName>
</protein>
<dbReference type="InterPro" id="IPR026033">
    <property type="entry name" value="Azg-like_bact_archaea"/>
</dbReference>
<comment type="similarity">
    <text evidence="2 8">Belongs to the nucleobase:cation symporter-2 (NCS2) (TC 2.A.40) family. Azg-like subfamily.</text>
</comment>
<evidence type="ECO:0000256" key="6">
    <source>
        <dbReference type="ARBA" id="ARBA00022989"/>
    </source>
</evidence>
<dbReference type="GO" id="GO:0005886">
    <property type="term" value="C:plasma membrane"/>
    <property type="evidence" value="ECO:0007669"/>
    <property type="project" value="UniProtKB-SubCell"/>
</dbReference>
<evidence type="ECO:0000256" key="1">
    <source>
        <dbReference type="ARBA" id="ARBA00004651"/>
    </source>
</evidence>
<gene>
    <name evidence="10" type="primary">pbuG_1</name>
    <name evidence="10" type="ORF">CLTHE_00770</name>
</gene>
<dbReference type="Proteomes" id="UP000191448">
    <property type="component" value="Unassembled WGS sequence"/>
</dbReference>
<feature type="transmembrane region" description="Helical" evidence="9">
    <location>
        <begin position="253"/>
        <end position="279"/>
    </location>
</feature>